<dbReference type="Proteomes" id="UP000182063">
    <property type="component" value="Chromosome"/>
</dbReference>
<dbReference type="SUPFAM" id="SSF89796">
    <property type="entry name" value="CoA-transferase family III (CaiB/BaiF)"/>
    <property type="match status" value="1"/>
</dbReference>
<evidence type="ECO:0000313" key="1">
    <source>
        <dbReference type="EMBL" id="API60833.1"/>
    </source>
</evidence>
<dbReference type="InterPro" id="IPR023606">
    <property type="entry name" value="CoA-Trfase_III_dom_1_sf"/>
</dbReference>
<name>A0A1L3ZYX1_9SPHN</name>
<dbReference type="EMBL" id="CP018221">
    <property type="protein sequence ID" value="API60833.1"/>
    <property type="molecule type" value="Genomic_DNA"/>
</dbReference>
<dbReference type="InterPro" id="IPR050509">
    <property type="entry name" value="CoA-transferase_III"/>
</dbReference>
<evidence type="ECO:0000313" key="2">
    <source>
        <dbReference type="Proteomes" id="UP000182063"/>
    </source>
</evidence>
<dbReference type="Gene3D" id="3.40.50.10540">
    <property type="entry name" value="Crotonobetainyl-coa:carnitine coa-transferase, domain 1"/>
    <property type="match status" value="1"/>
</dbReference>
<dbReference type="Pfam" id="PF02515">
    <property type="entry name" value="CoA_transf_3"/>
    <property type="match status" value="1"/>
</dbReference>
<accession>A0A1L3ZYX1</accession>
<dbReference type="PANTHER" id="PTHR48228:SF5">
    <property type="entry name" value="ALPHA-METHYLACYL-COA RACEMASE"/>
    <property type="match status" value="1"/>
</dbReference>
<dbReference type="GO" id="GO:0003824">
    <property type="term" value="F:catalytic activity"/>
    <property type="evidence" value="ECO:0007669"/>
    <property type="project" value="InterPro"/>
</dbReference>
<dbReference type="STRING" id="1921510.BSL82_17375"/>
<dbReference type="PANTHER" id="PTHR48228">
    <property type="entry name" value="SUCCINYL-COA--D-CITRAMALATE COA-TRANSFERASE"/>
    <property type="match status" value="1"/>
</dbReference>
<gene>
    <name evidence="1" type="ORF">BSL82_17375</name>
</gene>
<dbReference type="InterPro" id="IPR003673">
    <property type="entry name" value="CoA-Trfase_fam_III"/>
</dbReference>
<dbReference type="KEGG" id="sphj:BSL82_17375"/>
<sequence>MTPQVNNGPLAGLRVIEFAGLGPGPFCAMMLADHGAEVIRVDRPGPFTSVGLVPAPELDFVTRSRRSIAIDLKQPEGVRLARQLASGADAIIEGFRPGTMERLGLGPEDLFAENARLVYGRMTGWGQHGPYAAVAGHDINYIALSGVLNGIGRAGEKPVLPMNLVGDYGGGAMMLGFGMLAAILHARTTGDGQVVDCSMVKGSALLMTAIYSKRAADQWSDERGVNLFDSGAPFYDVYETSDGRHVAVGALEPAFFRELVRLLALDRHPAFAQQYDRESWDAQREALTAVFRSRTRAEWDELLMQTDACYAPVLSMAEATHDPHNRAIETFVDVAGRSQPAPAPTYSRSVLGRPFDMESGTSTTHAVLSDVGFDPVEIAALEARRIVV</sequence>
<organism evidence="1 2">
    <name type="scientific">Tardibacter chloracetimidivorans</name>
    <dbReference type="NCBI Taxonomy" id="1921510"/>
    <lineage>
        <taxon>Bacteria</taxon>
        <taxon>Pseudomonadati</taxon>
        <taxon>Pseudomonadota</taxon>
        <taxon>Alphaproteobacteria</taxon>
        <taxon>Sphingomonadales</taxon>
        <taxon>Sphingomonadaceae</taxon>
        <taxon>Tardibacter</taxon>
    </lineage>
</organism>
<dbReference type="InterPro" id="IPR044855">
    <property type="entry name" value="CoA-Trfase_III_dom3_sf"/>
</dbReference>
<protein>
    <submittedName>
        <fullName evidence="1">Carnitine dehydratase</fullName>
    </submittedName>
</protein>
<dbReference type="OrthoDB" id="5720311at2"/>
<dbReference type="Gene3D" id="3.30.1540.10">
    <property type="entry name" value="formyl-coa transferase, domain 3"/>
    <property type="match status" value="1"/>
</dbReference>
<dbReference type="AlphaFoldDB" id="A0A1L3ZYX1"/>
<reference evidence="2" key="1">
    <citation type="submission" date="2016-11" db="EMBL/GenBank/DDBJ databases">
        <title>Complete Genome Sequence of alachlor-degrading Sphingomonas sp. strain JJ-A5.</title>
        <authorList>
            <person name="Lee H."/>
            <person name="Ka J.-O."/>
        </authorList>
    </citation>
    <scope>NUCLEOTIDE SEQUENCE [LARGE SCALE GENOMIC DNA]</scope>
    <source>
        <strain evidence="2">JJ-A5</strain>
    </source>
</reference>
<dbReference type="RefSeq" id="WP_072598489.1">
    <property type="nucleotide sequence ID" value="NZ_CP018221.1"/>
</dbReference>
<proteinExistence type="predicted"/>
<keyword evidence="2" id="KW-1185">Reference proteome</keyword>